<dbReference type="RefSeq" id="WP_118679162.1">
    <property type="nucleotide sequence ID" value="NZ_JACRSX010000001.1"/>
</dbReference>
<gene>
    <name evidence="3" type="ORF">H8704_01510</name>
</gene>
<name>A0ABR7MY64_9FIRM</name>
<reference evidence="3 4" key="1">
    <citation type="submission" date="2020-08" db="EMBL/GenBank/DDBJ databases">
        <title>Genome public.</title>
        <authorList>
            <person name="Liu C."/>
            <person name="Sun Q."/>
        </authorList>
    </citation>
    <scope>NUCLEOTIDE SEQUENCE [LARGE SCALE GENOMIC DNA]</scope>
    <source>
        <strain evidence="3 4">NSJ-37</strain>
    </source>
</reference>
<proteinExistence type="predicted"/>
<dbReference type="InterPro" id="IPR038548">
    <property type="entry name" value="SporV_AA_N_sf"/>
</dbReference>
<evidence type="ECO:0000313" key="4">
    <source>
        <dbReference type="Proteomes" id="UP000606193"/>
    </source>
</evidence>
<evidence type="ECO:0000259" key="2">
    <source>
        <dbReference type="Pfam" id="PF12164"/>
    </source>
</evidence>
<feature type="transmembrane region" description="Helical" evidence="1">
    <location>
        <begin position="103"/>
        <end position="121"/>
    </location>
</feature>
<comment type="caution">
    <text evidence="3">The sequence shown here is derived from an EMBL/GenBank/DDBJ whole genome shotgun (WGS) entry which is preliminary data.</text>
</comment>
<keyword evidence="1" id="KW-0812">Transmembrane</keyword>
<dbReference type="Proteomes" id="UP000606193">
    <property type="component" value="Unassembled WGS sequence"/>
</dbReference>
<keyword evidence="4" id="KW-1185">Reference proteome</keyword>
<keyword evidence="1" id="KW-0472">Membrane</keyword>
<protein>
    <submittedName>
        <fullName evidence="3">Stage V sporulation protein AA</fullName>
    </submittedName>
</protein>
<evidence type="ECO:0000313" key="3">
    <source>
        <dbReference type="EMBL" id="MBC8561319.1"/>
    </source>
</evidence>
<sequence length="207" mass="23530">MKSDIIYLKLEQNSQVSHKKVLLEDVAEIFTADNTLQKEVGKLVLYTFQQEKEQKLVFSAMKVIALLQKQRPELQVVNIGETDFIVEFKDTPKPSKLIEVCKAVLVSLIIFFGAGFTIMTFNTDVSVGDVFSLFYKLVMGTEQTKGSIMEITYCIGIAIGILGFYNHFSARNERDDPTPLHLEMRNYEQEMNNAMIKNASREGKEIS</sequence>
<feature type="transmembrane region" description="Helical" evidence="1">
    <location>
        <begin position="147"/>
        <end position="165"/>
    </location>
</feature>
<dbReference type="Gene3D" id="2.60.480.10">
    <property type="entry name" value="eubacterium ventriosum atcc domain"/>
    <property type="match status" value="1"/>
</dbReference>
<feature type="domain" description="Stage V sporulation protein AA" evidence="2">
    <location>
        <begin position="4"/>
        <end position="90"/>
    </location>
</feature>
<dbReference type="InterPro" id="IPR021997">
    <property type="entry name" value="SporV_AA"/>
</dbReference>
<accession>A0ABR7MY64</accession>
<dbReference type="Pfam" id="PF12164">
    <property type="entry name" value="SporV_AA"/>
    <property type="match status" value="1"/>
</dbReference>
<dbReference type="EMBL" id="JACRSX010000001">
    <property type="protein sequence ID" value="MBC8561319.1"/>
    <property type="molecule type" value="Genomic_DNA"/>
</dbReference>
<keyword evidence="1" id="KW-1133">Transmembrane helix</keyword>
<organism evidence="3 4">
    <name type="scientific">Jutongia huaianensis</name>
    <dbReference type="NCBI Taxonomy" id="2763668"/>
    <lineage>
        <taxon>Bacteria</taxon>
        <taxon>Bacillati</taxon>
        <taxon>Bacillota</taxon>
        <taxon>Clostridia</taxon>
        <taxon>Lachnospirales</taxon>
        <taxon>Lachnospiraceae</taxon>
        <taxon>Jutongia</taxon>
    </lineage>
</organism>
<evidence type="ECO:0000256" key="1">
    <source>
        <dbReference type="SAM" id="Phobius"/>
    </source>
</evidence>